<feature type="domain" description="Prephenate/arogenate dehydrogenase" evidence="3">
    <location>
        <begin position="97"/>
        <end position="375"/>
    </location>
</feature>
<dbReference type="Gene3D" id="1.10.3660.10">
    <property type="entry name" value="6-phosphogluconate dehydrogenase C-terminal like domain"/>
    <property type="match status" value="1"/>
</dbReference>
<dbReference type="InterPro" id="IPR036979">
    <property type="entry name" value="CM_dom_sf"/>
</dbReference>
<dbReference type="Pfam" id="PF01817">
    <property type="entry name" value="CM_2"/>
    <property type="match status" value="1"/>
</dbReference>
<dbReference type="GO" id="GO:0070403">
    <property type="term" value="F:NAD+ binding"/>
    <property type="evidence" value="ECO:0007669"/>
    <property type="project" value="InterPro"/>
</dbReference>
<evidence type="ECO:0000313" key="4">
    <source>
        <dbReference type="EMBL" id="OGK57990.1"/>
    </source>
</evidence>
<proteinExistence type="predicted"/>
<dbReference type="SUPFAM" id="SSF51735">
    <property type="entry name" value="NAD(P)-binding Rossmann-fold domains"/>
    <property type="match status" value="1"/>
</dbReference>
<sequence>MKTTKLTLWRGKLNEIDQSIVDLLSKRLAVTKKIGQYKKRRQLPHFDLIREKEVIARLQTQTRNILLREKLPKLYHTIFSLVKEGYVLDNAPPIPFPKIGIIGLGLIGGSIVKTIKFQDPKILIYSLRRKNTSKNKLIKAELDKLEDLVKAVEIVILACPIDQVITYLRRIARISKNLKKKLILMDVASVKGEIVREMEKLTDANTQCLATHPMAGSEKSGFINATTALFTGKKWIICPHAKNDKTSLQKVKQFIASLGSESLELEAQEHDKYLAYVSHLVFFLSTLLFSFVNDNQLEALQLAGSGFISVTRLSSGNAVMHTQISQKNSIHLAKLIPHFSTLLNSVDLNSPQLAVFFKNTKKKRDRFLQKLQTDL</sequence>
<evidence type="ECO:0000256" key="1">
    <source>
        <dbReference type="ARBA" id="ARBA00023002"/>
    </source>
</evidence>
<dbReference type="SUPFAM" id="SSF48179">
    <property type="entry name" value="6-phosphogluconate dehydrogenase C-terminal domain-like"/>
    <property type="match status" value="1"/>
</dbReference>
<dbReference type="PANTHER" id="PTHR21363:SF0">
    <property type="entry name" value="PREPHENATE DEHYDROGENASE [NADP(+)]"/>
    <property type="match status" value="1"/>
</dbReference>
<evidence type="ECO:0000259" key="3">
    <source>
        <dbReference type="PROSITE" id="PS51176"/>
    </source>
</evidence>
<dbReference type="Proteomes" id="UP000178039">
    <property type="component" value="Unassembled WGS sequence"/>
</dbReference>
<dbReference type="Gene3D" id="3.40.50.720">
    <property type="entry name" value="NAD(P)-binding Rossmann-like Domain"/>
    <property type="match status" value="1"/>
</dbReference>
<comment type="caution">
    <text evidence="4">The sequence shown here is derived from an EMBL/GenBank/DDBJ whole genome shotgun (WGS) entry which is preliminary data.</text>
</comment>
<dbReference type="SMART" id="SM00830">
    <property type="entry name" value="CM_2"/>
    <property type="match status" value="1"/>
</dbReference>
<organism evidence="4 5">
    <name type="scientific">Candidatus Roizmanbacteria bacterium RIFCSPLOWO2_02_FULL_41_9</name>
    <dbReference type="NCBI Taxonomy" id="1802077"/>
    <lineage>
        <taxon>Bacteria</taxon>
        <taxon>Candidatus Roizmaniibacteriota</taxon>
    </lineage>
</organism>
<dbReference type="InterPro" id="IPR036263">
    <property type="entry name" value="Chorismate_II_sf"/>
</dbReference>
<dbReference type="AlphaFoldDB" id="A0A1F7JQU7"/>
<accession>A0A1F7JQU7</accession>
<reference evidence="4 5" key="1">
    <citation type="journal article" date="2016" name="Nat. Commun.">
        <title>Thousands of microbial genomes shed light on interconnected biogeochemical processes in an aquifer system.</title>
        <authorList>
            <person name="Anantharaman K."/>
            <person name="Brown C.T."/>
            <person name="Hug L.A."/>
            <person name="Sharon I."/>
            <person name="Castelle C.J."/>
            <person name="Probst A.J."/>
            <person name="Thomas B.C."/>
            <person name="Singh A."/>
            <person name="Wilkins M.J."/>
            <person name="Karaoz U."/>
            <person name="Brodie E.L."/>
            <person name="Williams K.H."/>
            <person name="Hubbard S.S."/>
            <person name="Banfield J.F."/>
        </authorList>
    </citation>
    <scope>NUCLEOTIDE SEQUENCE [LARGE SCALE GENOMIC DNA]</scope>
</reference>
<dbReference type="InterPro" id="IPR050812">
    <property type="entry name" value="Preph/Arog_dehydrog"/>
</dbReference>
<gene>
    <name evidence="4" type="ORF">A3H86_01955</name>
</gene>
<evidence type="ECO:0000259" key="2">
    <source>
        <dbReference type="PROSITE" id="PS51168"/>
    </source>
</evidence>
<dbReference type="Pfam" id="PF02153">
    <property type="entry name" value="PDH_N"/>
    <property type="match status" value="1"/>
</dbReference>
<dbReference type="PROSITE" id="PS51176">
    <property type="entry name" value="PDH_ADH"/>
    <property type="match status" value="1"/>
</dbReference>
<protein>
    <recommendedName>
        <fullName evidence="6">Prephenate/arogenate dehydrogenase domain-containing protein</fullName>
    </recommendedName>
</protein>
<dbReference type="PANTHER" id="PTHR21363">
    <property type="entry name" value="PREPHENATE DEHYDROGENASE"/>
    <property type="match status" value="1"/>
</dbReference>
<dbReference type="InterPro" id="IPR002701">
    <property type="entry name" value="CM_II_prokaryot"/>
</dbReference>
<dbReference type="InterPro" id="IPR036291">
    <property type="entry name" value="NAD(P)-bd_dom_sf"/>
</dbReference>
<feature type="domain" description="Chorismate mutase" evidence="2">
    <location>
        <begin position="1"/>
        <end position="90"/>
    </location>
</feature>
<evidence type="ECO:0000313" key="5">
    <source>
        <dbReference type="Proteomes" id="UP000178039"/>
    </source>
</evidence>
<dbReference type="GO" id="GO:0008977">
    <property type="term" value="F:prephenate dehydrogenase (NAD+) activity"/>
    <property type="evidence" value="ECO:0007669"/>
    <property type="project" value="InterPro"/>
</dbReference>
<dbReference type="GO" id="GO:0006571">
    <property type="term" value="P:tyrosine biosynthetic process"/>
    <property type="evidence" value="ECO:0007669"/>
    <property type="project" value="InterPro"/>
</dbReference>
<name>A0A1F7JQU7_9BACT</name>
<dbReference type="PROSITE" id="PS51168">
    <property type="entry name" value="CHORISMATE_MUT_2"/>
    <property type="match status" value="1"/>
</dbReference>
<dbReference type="Gene3D" id="1.20.59.10">
    <property type="entry name" value="Chorismate mutase"/>
    <property type="match status" value="1"/>
</dbReference>
<dbReference type="InterPro" id="IPR046825">
    <property type="entry name" value="PDH_C"/>
</dbReference>
<dbReference type="GO" id="GO:0004106">
    <property type="term" value="F:chorismate mutase activity"/>
    <property type="evidence" value="ECO:0007669"/>
    <property type="project" value="InterPro"/>
</dbReference>
<evidence type="ECO:0008006" key="6">
    <source>
        <dbReference type="Google" id="ProtNLM"/>
    </source>
</evidence>
<dbReference type="GO" id="GO:0046417">
    <property type="term" value="P:chorismate metabolic process"/>
    <property type="evidence" value="ECO:0007669"/>
    <property type="project" value="InterPro"/>
</dbReference>
<dbReference type="InterPro" id="IPR046826">
    <property type="entry name" value="PDH_N"/>
</dbReference>
<dbReference type="GO" id="GO:0004665">
    <property type="term" value="F:prephenate dehydrogenase (NADP+) activity"/>
    <property type="evidence" value="ECO:0007669"/>
    <property type="project" value="InterPro"/>
</dbReference>
<keyword evidence="1" id="KW-0560">Oxidoreductase</keyword>
<dbReference type="Pfam" id="PF20463">
    <property type="entry name" value="PDH_C"/>
    <property type="match status" value="1"/>
</dbReference>
<dbReference type="EMBL" id="MGBB01000039">
    <property type="protein sequence ID" value="OGK57990.1"/>
    <property type="molecule type" value="Genomic_DNA"/>
</dbReference>
<dbReference type="InterPro" id="IPR003099">
    <property type="entry name" value="Prephen_DH"/>
</dbReference>
<dbReference type="SUPFAM" id="SSF48600">
    <property type="entry name" value="Chorismate mutase II"/>
    <property type="match status" value="1"/>
</dbReference>
<dbReference type="InterPro" id="IPR008927">
    <property type="entry name" value="6-PGluconate_DH-like_C_sf"/>
</dbReference>